<accession>A0A7S0FXL8</accession>
<evidence type="ECO:0000256" key="1">
    <source>
        <dbReference type="SAM" id="MobiDB-lite"/>
    </source>
</evidence>
<dbReference type="EMBL" id="HBEG01053611">
    <property type="protein sequence ID" value="CAD8388941.1"/>
    <property type="molecule type" value="Transcribed_RNA"/>
</dbReference>
<feature type="chain" id="PRO_5031460881" evidence="2">
    <location>
        <begin position="18"/>
        <end position="369"/>
    </location>
</feature>
<dbReference type="AlphaFoldDB" id="A0A7S0FXL8"/>
<feature type="compositionally biased region" description="Pro residues" evidence="1">
    <location>
        <begin position="319"/>
        <end position="331"/>
    </location>
</feature>
<keyword evidence="2" id="KW-0732">Signal</keyword>
<name>A0A7S0FXL8_9DINO</name>
<feature type="signal peptide" evidence="2">
    <location>
        <begin position="1"/>
        <end position="17"/>
    </location>
</feature>
<evidence type="ECO:0000313" key="3">
    <source>
        <dbReference type="EMBL" id="CAD8388941.1"/>
    </source>
</evidence>
<evidence type="ECO:0000256" key="2">
    <source>
        <dbReference type="SAM" id="SignalP"/>
    </source>
</evidence>
<reference evidence="3" key="1">
    <citation type="submission" date="2021-01" db="EMBL/GenBank/DDBJ databases">
        <authorList>
            <person name="Corre E."/>
            <person name="Pelletier E."/>
            <person name="Niang G."/>
            <person name="Scheremetjew M."/>
            <person name="Finn R."/>
            <person name="Kale V."/>
            <person name="Holt S."/>
            <person name="Cochrane G."/>
            <person name="Meng A."/>
            <person name="Brown T."/>
            <person name="Cohen L."/>
        </authorList>
    </citation>
    <scope>NUCLEOTIDE SEQUENCE</scope>
    <source>
        <strain evidence="3">Pbaha01</strain>
    </source>
</reference>
<feature type="region of interest" description="Disordered" evidence="1">
    <location>
        <begin position="308"/>
        <end position="345"/>
    </location>
</feature>
<organism evidence="3">
    <name type="scientific">Pyrodinium bahamense</name>
    <dbReference type="NCBI Taxonomy" id="73915"/>
    <lineage>
        <taxon>Eukaryota</taxon>
        <taxon>Sar</taxon>
        <taxon>Alveolata</taxon>
        <taxon>Dinophyceae</taxon>
        <taxon>Gonyaulacales</taxon>
        <taxon>Pyrocystaceae</taxon>
        <taxon>Pyrodinium</taxon>
    </lineage>
</organism>
<proteinExistence type="predicted"/>
<protein>
    <submittedName>
        <fullName evidence="3">Uncharacterized protein</fullName>
    </submittedName>
</protein>
<gene>
    <name evidence="3" type="ORF">PBAH0796_LOCUS32629</name>
</gene>
<sequence length="369" mass="38131">MLPALLLLALALPGAWAQGSKVCVADGGHLEAASTSGYQVRLGYSCSTVLGGNPPFCNTLDWRKMQYGKISVPDNEDECHMYHCSGRGECDMCSGKAVGDVLTEPCSCQTIQAASRAAFPHSCLPNPLAARGEPCVHGFQCATGFCCPQLKVCLTDSLDGGAVPLSPDWVKTIVGGAEPTCAQGLDLSECKSYENGEPTASFDQTVCGCSAEYMTHFNAETWVQCGTACTCGGGAPCPAVPTSNCAVDDAVRAYWAFTGGGMWLEGKIQSLDAAGGTITVIWDEDSTTSVVPWAKVFAGKAQCAMPGDPAPTLGQGAPTPAPMPDATPAPTPGKADNKGVASTTPSIRTSTDWMLHAAVAVAVSMHGLH</sequence>